<evidence type="ECO:0000313" key="1">
    <source>
        <dbReference type="EMBL" id="KAK1390250.1"/>
    </source>
</evidence>
<dbReference type="InterPro" id="IPR053277">
    <property type="entry name" value="Endomembrane_traffic_mod"/>
</dbReference>
<evidence type="ECO:0000313" key="2">
    <source>
        <dbReference type="Proteomes" id="UP001237642"/>
    </source>
</evidence>
<dbReference type="AlphaFoldDB" id="A0AAD8IUE4"/>
<gene>
    <name evidence="1" type="ORF">POM88_018428</name>
</gene>
<dbReference type="Proteomes" id="UP001237642">
    <property type="component" value="Unassembled WGS sequence"/>
</dbReference>
<keyword evidence="2" id="KW-1185">Reference proteome</keyword>
<protein>
    <submittedName>
        <fullName evidence="1">Uncharacterized protein</fullName>
    </submittedName>
</protein>
<comment type="caution">
    <text evidence="1">The sequence shown here is derived from an EMBL/GenBank/DDBJ whole genome shotgun (WGS) entry which is preliminary data.</text>
</comment>
<dbReference type="PANTHER" id="PTHR45005">
    <property type="match status" value="1"/>
</dbReference>
<name>A0AAD8IUE4_9APIA</name>
<sequence>MISLIDLSTKPLTNRSDLHALIWVTSPSAASIVQISSAKERQMPGSLSNAKDAENSHKSSLVEVNVADIVSVSPCADLTLPAGPALCVDTVHGSFFLVKMLNKLESARASGLGGDNKGLTGLTVTRTSDCEEGSYDFLLISSFRIMLLANSILIIPSRAEFDKDILNVSHESGKVPKRHNLCISSSNLIPISAS</sequence>
<dbReference type="PANTHER" id="PTHR45005:SF2">
    <property type="entry name" value="PROTEIN HLB1"/>
    <property type="match status" value="1"/>
</dbReference>
<reference evidence="1" key="2">
    <citation type="submission" date="2023-05" db="EMBL/GenBank/DDBJ databases">
        <authorList>
            <person name="Schelkunov M.I."/>
        </authorList>
    </citation>
    <scope>NUCLEOTIDE SEQUENCE</scope>
    <source>
        <strain evidence="1">Hsosn_3</strain>
        <tissue evidence="1">Leaf</tissue>
    </source>
</reference>
<reference evidence="1" key="1">
    <citation type="submission" date="2023-02" db="EMBL/GenBank/DDBJ databases">
        <title>Genome of toxic invasive species Heracleum sosnowskyi carries increased number of genes despite the absence of recent whole-genome duplications.</title>
        <authorList>
            <person name="Schelkunov M."/>
            <person name="Shtratnikova V."/>
            <person name="Makarenko M."/>
            <person name="Klepikova A."/>
            <person name="Omelchenko D."/>
            <person name="Novikova G."/>
            <person name="Obukhova E."/>
            <person name="Bogdanov V."/>
            <person name="Penin A."/>
            <person name="Logacheva M."/>
        </authorList>
    </citation>
    <scope>NUCLEOTIDE SEQUENCE</scope>
    <source>
        <strain evidence="1">Hsosn_3</strain>
        <tissue evidence="1">Leaf</tissue>
    </source>
</reference>
<accession>A0AAD8IUE4</accession>
<dbReference type="EMBL" id="JAUIZM010000004">
    <property type="protein sequence ID" value="KAK1390250.1"/>
    <property type="molecule type" value="Genomic_DNA"/>
</dbReference>
<organism evidence="1 2">
    <name type="scientific">Heracleum sosnowskyi</name>
    <dbReference type="NCBI Taxonomy" id="360622"/>
    <lineage>
        <taxon>Eukaryota</taxon>
        <taxon>Viridiplantae</taxon>
        <taxon>Streptophyta</taxon>
        <taxon>Embryophyta</taxon>
        <taxon>Tracheophyta</taxon>
        <taxon>Spermatophyta</taxon>
        <taxon>Magnoliopsida</taxon>
        <taxon>eudicotyledons</taxon>
        <taxon>Gunneridae</taxon>
        <taxon>Pentapetalae</taxon>
        <taxon>asterids</taxon>
        <taxon>campanulids</taxon>
        <taxon>Apiales</taxon>
        <taxon>Apiaceae</taxon>
        <taxon>Apioideae</taxon>
        <taxon>apioid superclade</taxon>
        <taxon>Tordylieae</taxon>
        <taxon>Tordyliinae</taxon>
        <taxon>Heracleum</taxon>
    </lineage>
</organism>
<proteinExistence type="predicted"/>